<accession>A0ABS5FAD9</accession>
<dbReference type="RefSeq" id="WP_211858613.1">
    <property type="nucleotide sequence ID" value="NZ_JAAGBB010000144.1"/>
</dbReference>
<keyword evidence="3" id="KW-1185">Reference proteome</keyword>
<sequence length="206" mass="21101">MPACPPSARAVGRQLAGLGFAVVESVDKTRGETAAAIAEFARRLREAPGARVVVYACGPIAELEGRAFILPSSATLDRPTDVLTQGVLLRSLPDMLVQGRVGAALFALDAFTETPRLPALPAPSGDAALGLILSSQAGREGQRTALASALLGELVEPAATGADVGTLLTRLQARLEGEAGRPQHRVERPSAAVALLPAPPPADPAP</sequence>
<evidence type="ECO:0000313" key="2">
    <source>
        <dbReference type="EMBL" id="MBR0669523.1"/>
    </source>
</evidence>
<dbReference type="Proteomes" id="UP001196870">
    <property type="component" value="Unassembled WGS sequence"/>
</dbReference>
<protein>
    <submittedName>
        <fullName evidence="2">Caspase family protein</fullName>
    </submittedName>
</protein>
<organism evidence="2 3">
    <name type="scientific">Plastoroseomonas hellenica</name>
    <dbReference type="NCBI Taxonomy" id="2687306"/>
    <lineage>
        <taxon>Bacteria</taxon>
        <taxon>Pseudomonadati</taxon>
        <taxon>Pseudomonadota</taxon>
        <taxon>Alphaproteobacteria</taxon>
        <taxon>Acetobacterales</taxon>
        <taxon>Acetobacteraceae</taxon>
        <taxon>Plastoroseomonas</taxon>
    </lineage>
</organism>
<comment type="caution">
    <text evidence="2">The sequence shown here is derived from an EMBL/GenBank/DDBJ whole genome shotgun (WGS) entry which is preliminary data.</text>
</comment>
<feature type="compositionally biased region" description="Basic and acidic residues" evidence="1">
    <location>
        <begin position="178"/>
        <end position="188"/>
    </location>
</feature>
<proteinExistence type="predicted"/>
<reference evidence="3" key="1">
    <citation type="journal article" date="2021" name="Syst. Appl. Microbiol.">
        <title>Roseomonas hellenica sp. nov., isolated from roots of wild-growing Alkanna tinctoria.</title>
        <authorList>
            <person name="Rat A."/>
            <person name="Naranjo H.D."/>
            <person name="Lebbe L."/>
            <person name="Cnockaert M."/>
            <person name="Krigas N."/>
            <person name="Grigoriadou K."/>
            <person name="Maloupa E."/>
            <person name="Willems A."/>
        </authorList>
    </citation>
    <scope>NUCLEOTIDE SEQUENCE [LARGE SCALE GENOMIC DNA]</scope>
    <source>
        <strain evidence="3">LMG 31523</strain>
    </source>
</reference>
<feature type="non-terminal residue" evidence="2">
    <location>
        <position position="206"/>
    </location>
</feature>
<evidence type="ECO:0000256" key="1">
    <source>
        <dbReference type="SAM" id="MobiDB-lite"/>
    </source>
</evidence>
<dbReference type="Gene3D" id="3.40.50.1460">
    <property type="match status" value="1"/>
</dbReference>
<feature type="compositionally biased region" description="Pro residues" evidence="1">
    <location>
        <begin position="197"/>
        <end position="206"/>
    </location>
</feature>
<gene>
    <name evidence="2" type="ORF">GXW71_34605</name>
</gene>
<evidence type="ECO:0000313" key="3">
    <source>
        <dbReference type="Proteomes" id="UP001196870"/>
    </source>
</evidence>
<name>A0ABS5FAD9_9PROT</name>
<dbReference type="EMBL" id="JAAGBB010000144">
    <property type="protein sequence ID" value="MBR0669523.1"/>
    <property type="molecule type" value="Genomic_DNA"/>
</dbReference>
<feature type="region of interest" description="Disordered" evidence="1">
    <location>
        <begin position="178"/>
        <end position="206"/>
    </location>
</feature>